<reference evidence="2" key="1">
    <citation type="submission" date="2021-12" db="EMBL/GenBank/DDBJ databases">
        <authorList>
            <person name="Martin H S."/>
        </authorList>
    </citation>
    <scope>NUCLEOTIDE SEQUENCE</scope>
</reference>
<sequence>MRGQWRLMIVVPLALRSLGASGERNEKDGTCRRQIQRGRALFDLAAARAYGVFRRVCVYADEMRLRI</sequence>
<feature type="signal peptide" evidence="1">
    <location>
        <begin position="1"/>
        <end position="22"/>
    </location>
</feature>
<protein>
    <recommendedName>
        <fullName evidence="4">Secreted protein</fullName>
    </recommendedName>
</protein>
<name>A0A8J9VH18_9NEOP</name>
<organism evidence="2 3">
    <name type="scientific">Brenthis ino</name>
    <name type="common">lesser marbled fritillary</name>
    <dbReference type="NCBI Taxonomy" id="405034"/>
    <lineage>
        <taxon>Eukaryota</taxon>
        <taxon>Metazoa</taxon>
        <taxon>Ecdysozoa</taxon>
        <taxon>Arthropoda</taxon>
        <taxon>Hexapoda</taxon>
        <taxon>Insecta</taxon>
        <taxon>Pterygota</taxon>
        <taxon>Neoptera</taxon>
        <taxon>Endopterygota</taxon>
        <taxon>Lepidoptera</taxon>
        <taxon>Glossata</taxon>
        <taxon>Ditrysia</taxon>
        <taxon>Papilionoidea</taxon>
        <taxon>Nymphalidae</taxon>
        <taxon>Heliconiinae</taxon>
        <taxon>Argynnini</taxon>
        <taxon>Brenthis</taxon>
    </lineage>
</organism>
<feature type="chain" id="PRO_5035440909" description="Secreted protein" evidence="1">
    <location>
        <begin position="23"/>
        <end position="67"/>
    </location>
</feature>
<dbReference type="Proteomes" id="UP000838878">
    <property type="component" value="Chromosome 9"/>
</dbReference>
<feature type="non-terminal residue" evidence="2">
    <location>
        <position position="67"/>
    </location>
</feature>
<gene>
    <name evidence="2" type="ORF">BINO364_LOCUS16387</name>
</gene>
<keyword evidence="1" id="KW-0732">Signal</keyword>
<accession>A0A8J9VH18</accession>
<dbReference type="EMBL" id="OV170229">
    <property type="protein sequence ID" value="CAH0731552.1"/>
    <property type="molecule type" value="Genomic_DNA"/>
</dbReference>
<evidence type="ECO:0000313" key="3">
    <source>
        <dbReference type="Proteomes" id="UP000838878"/>
    </source>
</evidence>
<evidence type="ECO:0008006" key="4">
    <source>
        <dbReference type="Google" id="ProtNLM"/>
    </source>
</evidence>
<evidence type="ECO:0000313" key="2">
    <source>
        <dbReference type="EMBL" id="CAH0731552.1"/>
    </source>
</evidence>
<keyword evidence="3" id="KW-1185">Reference proteome</keyword>
<evidence type="ECO:0000256" key="1">
    <source>
        <dbReference type="SAM" id="SignalP"/>
    </source>
</evidence>
<dbReference type="AlphaFoldDB" id="A0A8J9VH18"/>
<proteinExistence type="predicted"/>